<sequence length="91" mass="10603">MLNLLDKRNCPVCGGILKCENADFTNHFIEKGLFLNVTWQCTNCGAEYTAKLELTPNGYEVQDREAHIDVEDNFSAEKFMLGRNNFRRQRW</sequence>
<organism evidence="1">
    <name type="scientific">virus sp. ctDYl1</name>
    <dbReference type="NCBI Taxonomy" id="2826795"/>
    <lineage>
        <taxon>Viruses</taxon>
    </lineage>
</organism>
<proteinExistence type="predicted"/>
<name>A0A8S5RA43_9VIRU</name>
<protein>
    <submittedName>
        <fullName evidence="1">Tetraacyldisaccharide-1-P 4-kinase</fullName>
    </submittedName>
</protein>
<dbReference type="EMBL" id="BK015846">
    <property type="protein sequence ID" value="DAE27937.1"/>
    <property type="molecule type" value="Genomic_DNA"/>
</dbReference>
<reference evidence="1" key="1">
    <citation type="journal article" date="2021" name="Proc. Natl. Acad. Sci. U.S.A.">
        <title>A Catalog of Tens of Thousands of Viruses from Human Metagenomes Reveals Hidden Associations with Chronic Diseases.</title>
        <authorList>
            <person name="Tisza M.J."/>
            <person name="Buck C.B."/>
        </authorList>
    </citation>
    <scope>NUCLEOTIDE SEQUENCE</scope>
    <source>
        <strain evidence="1">CtDYl1</strain>
    </source>
</reference>
<accession>A0A8S5RA43</accession>
<evidence type="ECO:0000313" key="1">
    <source>
        <dbReference type="EMBL" id="DAE27937.1"/>
    </source>
</evidence>